<dbReference type="RefSeq" id="WP_010294083.1">
    <property type="nucleotide sequence ID" value="NZ_CP042383.1"/>
</dbReference>
<sequence>MAIQTAIFAGGCFWCMVEPFEKMDGIQKVRSGYTGGSVANPTYEEVSSHLTGHVEAVKVWFDDSKISYKQLLNIYWMISDPTDNQGQFADRGNTYKPVIFTNSEEQRREAQESKEELQKSNRFDQPVVTAIKDAQPFYDAESEHQDFYKKNPMREAIMMRPRHAFQHCYWNDKL</sequence>
<comment type="catalytic activity">
    <reaction evidence="4 5">
        <text>[thioredoxin]-disulfide + L-methionine + H2O = L-methionine (S)-S-oxide + [thioredoxin]-dithiol</text>
        <dbReference type="Rhea" id="RHEA:19993"/>
        <dbReference type="Rhea" id="RHEA-COMP:10698"/>
        <dbReference type="Rhea" id="RHEA-COMP:10700"/>
        <dbReference type="ChEBI" id="CHEBI:15377"/>
        <dbReference type="ChEBI" id="CHEBI:29950"/>
        <dbReference type="ChEBI" id="CHEBI:50058"/>
        <dbReference type="ChEBI" id="CHEBI:57844"/>
        <dbReference type="ChEBI" id="CHEBI:58772"/>
        <dbReference type="EC" id="1.8.4.11"/>
    </reaction>
</comment>
<comment type="catalytic activity">
    <reaction evidence="3 5">
        <text>L-methionyl-[protein] + [thioredoxin]-disulfide + H2O = L-methionyl-(S)-S-oxide-[protein] + [thioredoxin]-dithiol</text>
        <dbReference type="Rhea" id="RHEA:14217"/>
        <dbReference type="Rhea" id="RHEA-COMP:10698"/>
        <dbReference type="Rhea" id="RHEA-COMP:10700"/>
        <dbReference type="Rhea" id="RHEA-COMP:12313"/>
        <dbReference type="Rhea" id="RHEA-COMP:12315"/>
        <dbReference type="ChEBI" id="CHEBI:15377"/>
        <dbReference type="ChEBI" id="CHEBI:16044"/>
        <dbReference type="ChEBI" id="CHEBI:29950"/>
        <dbReference type="ChEBI" id="CHEBI:44120"/>
        <dbReference type="ChEBI" id="CHEBI:50058"/>
        <dbReference type="EC" id="1.8.4.11"/>
    </reaction>
</comment>
<dbReference type="GO" id="GO:0008113">
    <property type="term" value="F:peptide-methionine (S)-S-oxide reductase activity"/>
    <property type="evidence" value="ECO:0007669"/>
    <property type="project" value="UniProtKB-UniRule"/>
</dbReference>
<evidence type="ECO:0000259" key="6">
    <source>
        <dbReference type="Pfam" id="PF01625"/>
    </source>
</evidence>
<dbReference type="EC" id="1.8.4.11" evidence="5"/>
<protein>
    <recommendedName>
        <fullName evidence="5">Peptide methionine sulfoxide reductase MsrA</fullName>
        <shortName evidence="5">Protein-methionine-S-oxide reductase</shortName>
        <ecNumber evidence="5">1.8.4.11</ecNumber>
    </recommendedName>
    <alternativeName>
        <fullName evidence="5">Peptide-methionine (S)-S-oxide reductase</fullName>
        <shortName evidence="5">Peptide Met(O) reductase</shortName>
    </alternativeName>
</protein>
<dbReference type="Proteomes" id="UP001529201">
    <property type="component" value="Unassembled WGS sequence"/>
</dbReference>
<keyword evidence="10" id="KW-1185">Reference proteome</keyword>
<evidence type="ECO:0000256" key="1">
    <source>
        <dbReference type="ARBA" id="ARBA00005591"/>
    </source>
</evidence>
<evidence type="ECO:0000313" key="7">
    <source>
        <dbReference type="EMBL" id="MDG9733563.1"/>
    </source>
</evidence>
<dbReference type="EMBL" id="CP042383">
    <property type="protein sequence ID" value="QEA42578.1"/>
    <property type="molecule type" value="Genomic_DNA"/>
</dbReference>
<reference evidence="8 9" key="1">
    <citation type="submission" date="2019-06" db="EMBL/GenBank/DDBJ databases">
        <title>Genome analyses of bacteria isolated from kimchi.</title>
        <authorList>
            <person name="Lee S."/>
            <person name="Ahn S."/>
            <person name="Roh S."/>
        </authorList>
    </citation>
    <scope>NUCLEOTIDE SEQUENCE [LARGE SCALE GENOMIC DNA]</scope>
    <source>
        <strain evidence="8 9">CBA3630</strain>
    </source>
</reference>
<dbReference type="HAMAP" id="MF_01401">
    <property type="entry name" value="MsrA"/>
    <property type="match status" value="1"/>
</dbReference>
<name>A0A5B8T609_LEUPS</name>
<dbReference type="KEGG" id="lpse:FGL85_08760"/>
<dbReference type="InterPro" id="IPR002569">
    <property type="entry name" value="Met_Sox_Rdtase_MsrA_dom"/>
</dbReference>
<evidence type="ECO:0000256" key="5">
    <source>
        <dbReference type="HAMAP-Rule" id="MF_01401"/>
    </source>
</evidence>
<keyword evidence="2 5" id="KW-0560">Oxidoreductase</keyword>
<accession>A0A5B8T609</accession>
<dbReference type="AlphaFoldDB" id="A0A5B8T609"/>
<dbReference type="Gene3D" id="3.30.1060.10">
    <property type="entry name" value="Peptide methionine sulphoxide reductase MsrA"/>
    <property type="match status" value="1"/>
</dbReference>
<dbReference type="NCBIfam" id="TIGR00401">
    <property type="entry name" value="msrA"/>
    <property type="match status" value="1"/>
</dbReference>
<evidence type="ECO:0000256" key="3">
    <source>
        <dbReference type="ARBA" id="ARBA00047806"/>
    </source>
</evidence>
<dbReference type="InterPro" id="IPR036509">
    <property type="entry name" value="Met_Sox_Rdtase_MsrA_sf"/>
</dbReference>
<evidence type="ECO:0000256" key="4">
    <source>
        <dbReference type="ARBA" id="ARBA00048782"/>
    </source>
</evidence>
<comment type="similarity">
    <text evidence="1 5">Belongs to the MsrA Met sulfoxide reductase family.</text>
</comment>
<gene>
    <name evidence="5 8" type="primary">msrA</name>
    <name evidence="8" type="ORF">FGL85_08760</name>
    <name evidence="7" type="ORF">P1N92_05435</name>
</gene>
<dbReference type="SUPFAM" id="SSF55068">
    <property type="entry name" value="Peptide methionine sulfoxide reductase"/>
    <property type="match status" value="1"/>
</dbReference>
<dbReference type="GeneID" id="64344835"/>
<dbReference type="Pfam" id="PF01625">
    <property type="entry name" value="PMSR"/>
    <property type="match status" value="1"/>
</dbReference>
<evidence type="ECO:0000256" key="2">
    <source>
        <dbReference type="ARBA" id="ARBA00023002"/>
    </source>
</evidence>
<comment type="function">
    <text evidence="5">Has an important function as a repair enzyme for proteins that have been inactivated by oxidation. Catalyzes the reversible oxidation-reduction of methionine sulfoxide in proteins to methionine.</text>
</comment>
<organism evidence="8 9">
    <name type="scientific">Leuconostoc pseudomesenteroides</name>
    <dbReference type="NCBI Taxonomy" id="33968"/>
    <lineage>
        <taxon>Bacteria</taxon>
        <taxon>Bacillati</taxon>
        <taxon>Bacillota</taxon>
        <taxon>Bacilli</taxon>
        <taxon>Lactobacillales</taxon>
        <taxon>Lactobacillaceae</taxon>
        <taxon>Leuconostoc</taxon>
    </lineage>
</organism>
<feature type="domain" description="Peptide methionine sulphoxide reductase MsrA" evidence="6">
    <location>
        <begin position="5"/>
        <end position="154"/>
    </location>
</feature>
<evidence type="ECO:0000313" key="10">
    <source>
        <dbReference type="Proteomes" id="UP001529201"/>
    </source>
</evidence>
<dbReference type="Proteomes" id="UP000321296">
    <property type="component" value="Chromosome"/>
</dbReference>
<feature type="active site" evidence="5">
    <location>
        <position position="12"/>
    </location>
</feature>
<dbReference type="PANTHER" id="PTHR43774:SF1">
    <property type="entry name" value="PEPTIDE METHIONINE SULFOXIDE REDUCTASE MSRA 2"/>
    <property type="match status" value="1"/>
</dbReference>
<reference evidence="7 10" key="2">
    <citation type="submission" date="2023-02" db="EMBL/GenBank/DDBJ databases">
        <title>Antimicrobial susceptibility testing and tentative epidemiological cut-off values for Lactobacillaceae family species intended for ingestion.</title>
        <authorList>
            <person name="Noehr-Meldgaard K."/>
            <person name="Struve C."/>
            <person name="Ingmer H."/>
            <person name="Koza A."/>
            <person name="Al-Nakeeb K."/>
            <person name="Agersoe Y."/>
        </authorList>
    </citation>
    <scope>NUCLEOTIDE SEQUENCE [LARGE SCALE GENOMIC DNA]</scope>
    <source>
        <strain evidence="7 10">DSM 20193</strain>
    </source>
</reference>
<evidence type="ECO:0000313" key="8">
    <source>
        <dbReference type="EMBL" id="QEA42578.1"/>
    </source>
</evidence>
<dbReference type="EMBL" id="JARGDN010000004">
    <property type="protein sequence ID" value="MDG9733563.1"/>
    <property type="molecule type" value="Genomic_DNA"/>
</dbReference>
<dbReference type="PANTHER" id="PTHR43774">
    <property type="entry name" value="PEPTIDE METHIONINE SULFOXIDE REDUCTASE"/>
    <property type="match status" value="1"/>
</dbReference>
<evidence type="ECO:0000313" key="9">
    <source>
        <dbReference type="Proteomes" id="UP000321296"/>
    </source>
</evidence>
<proteinExistence type="inferred from homology"/>